<dbReference type="InterPro" id="IPR001466">
    <property type="entry name" value="Beta-lactam-related"/>
</dbReference>
<gene>
    <name evidence="2" type="ORF">METZ01_LOCUS123813</name>
</gene>
<evidence type="ECO:0000313" key="2">
    <source>
        <dbReference type="EMBL" id="SVA70959.1"/>
    </source>
</evidence>
<reference evidence="2" key="1">
    <citation type="submission" date="2018-05" db="EMBL/GenBank/DDBJ databases">
        <authorList>
            <person name="Lanie J.A."/>
            <person name="Ng W.-L."/>
            <person name="Kazmierczak K.M."/>
            <person name="Andrzejewski T.M."/>
            <person name="Davidsen T.M."/>
            <person name="Wayne K.J."/>
            <person name="Tettelin H."/>
            <person name="Glass J.I."/>
            <person name="Rusch D."/>
            <person name="Podicherti R."/>
            <person name="Tsui H.-C.T."/>
            <person name="Winkler M.E."/>
        </authorList>
    </citation>
    <scope>NUCLEOTIDE SEQUENCE</scope>
</reference>
<feature type="non-terminal residue" evidence="2">
    <location>
        <position position="134"/>
    </location>
</feature>
<evidence type="ECO:0000259" key="1">
    <source>
        <dbReference type="Pfam" id="PF00144"/>
    </source>
</evidence>
<protein>
    <recommendedName>
        <fullName evidence="1">Beta-lactamase-related domain-containing protein</fullName>
    </recommendedName>
</protein>
<feature type="non-terminal residue" evidence="2">
    <location>
        <position position="1"/>
    </location>
</feature>
<organism evidence="2">
    <name type="scientific">marine metagenome</name>
    <dbReference type="NCBI Taxonomy" id="408172"/>
    <lineage>
        <taxon>unclassified sequences</taxon>
        <taxon>metagenomes</taxon>
        <taxon>ecological metagenomes</taxon>
    </lineage>
</organism>
<feature type="domain" description="Beta-lactamase-related" evidence="1">
    <location>
        <begin position="41"/>
        <end position="131"/>
    </location>
</feature>
<dbReference type="EMBL" id="UINC01017195">
    <property type="protein sequence ID" value="SVA70959.1"/>
    <property type="molecule type" value="Genomic_DNA"/>
</dbReference>
<sequence>VLRFVLSSTLVLLAGLIPVPLAARAPVQILEPFERRLQAADSLVASWVESQRVPGAVLVVSSHDEILLEKAYGLVQTHEYGSGQYQATDSGISWSEGVRPVTDRPRVITLETVFDLASVTKVMATTFAVMLSLD</sequence>
<dbReference type="InterPro" id="IPR012338">
    <property type="entry name" value="Beta-lactam/transpept-like"/>
</dbReference>
<dbReference type="SUPFAM" id="SSF56601">
    <property type="entry name" value="beta-lactamase/transpeptidase-like"/>
    <property type="match status" value="1"/>
</dbReference>
<name>A0A381Y1M7_9ZZZZ</name>
<dbReference type="Gene3D" id="3.40.710.10">
    <property type="entry name" value="DD-peptidase/beta-lactamase superfamily"/>
    <property type="match status" value="1"/>
</dbReference>
<dbReference type="AlphaFoldDB" id="A0A381Y1M7"/>
<dbReference type="Pfam" id="PF00144">
    <property type="entry name" value="Beta-lactamase"/>
    <property type="match status" value="1"/>
</dbReference>
<proteinExistence type="predicted"/>
<accession>A0A381Y1M7</accession>